<dbReference type="Gene3D" id="1.20.1070.10">
    <property type="entry name" value="Rhodopsin 7-helix transmembrane proteins"/>
    <property type="match status" value="1"/>
</dbReference>
<keyword evidence="12" id="KW-0675">Receptor</keyword>
<dbReference type="Gene3D" id="1.10.2000.10">
    <property type="entry name" value="Frizzled cysteine-rich domain"/>
    <property type="match status" value="1"/>
</dbReference>
<dbReference type="GO" id="GO:0060070">
    <property type="term" value="P:canonical Wnt signaling pathway"/>
    <property type="evidence" value="ECO:0007669"/>
    <property type="project" value="TreeGrafter"/>
</dbReference>
<feature type="disulfide bond" evidence="14">
    <location>
        <begin position="88"/>
        <end position="149"/>
    </location>
</feature>
<dbReference type="GO" id="GO:0005886">
    <property type="term" value="C:plasma membrane"/>
    <property type="evidence" value="ECO:0007669"/>
    <property type="project" value="UniProtKB-SubCell"/>
</dbReference>
<comment type="similarity">
    <text evidence="2">Belongs to the G-protein coupled receptor Fz/Smo family.</text>
</comment>
<feature type="transmembrane region" description="Helical" evidence="16">
    <location>
        <begin position="413"/>
        <end position="438"/>
    </location>
</feature>
<gene>
    <name evidence="20" type="ORF">CCAP1982_LOCUS14052</name>
</gene>
<evidence type="ECO:0000256" key="9">
    <source>
        <dbReference type="ARBA" id="ARBA00023040"/>
    </source>
</evidence>
<feature type="transmembrane region" description="Helical" evidence="16">
    <location>
        <begin position="547"/>
        <end position="571"/>
    </location>
</feature>
<feature type="disulfide bond" evidence="14">
    <location>
        <begin position="164"/>
        <end position="188"/>
    </location>
</feature>
<keyword evidence="3" id="KW-0217">Developmental protein</keyword>
<evidence type="ECO:0000313" key="20">
    <source>
        <dbReference type="EMBL" id="CAD7005700.1"/>
    </source>
</evidence>
<evidence type="ECO:0000256" key="6">
    <source>
        <dbReference type="ARBA" id="ARBA00022692"/>
    </source>
</evidence>
<feature type="chain" id="PRO_5032907462" evidence="17">
    <location>
        <begin position="48"/>
        <end position="840"/>
    </location>
</feature>
<dbReference type="EMBL" id="CAJHJT010000034">
    <property type="protein sequence ID" value="CAD7005700.1"/>
    <property type="molecule type" value="Genomic_DNA"/>
</dbReference>
<dbReference type="Proteomes" id="UP000606786">
    <property type="component" value="Unassembled WGS sequence"/>
</dbReference>
<comment type="caution">
    <text evidence="20">The sequence shown here is derived from an EMBL/GenBank/DDBJ whole genome shotgun (WGS) entry which is preliminary data.</text>
</comment>
<accession>A0A811V3U4</accession>
<protein>
    <submittedName>
        <fullName evidence="20">(Mediterranean fruit fly) hypothetical protein</fullName>
    </submittedName>
</protein>
<dbReference type="CDD" id="cd15035">
    <property type="entry name" value="7tmF_FZD5_FZD8-like"/>
    <property type="match status" value="1"/>
</dbReference>
<feature type="disulfide bond" evidence="14">
    <location>
        <begin position="133"/>
        <end position="171"/>
    </location>
</feature>
<dbReference type="GO" id="GO:0017147">
    <property type="term" value="F:Wnt-protein binding"/>
    <property type="evidence" value="ECO:0007669"/>
    <property type="project" value="TreeGrafter"/>
</dbReference>
<feature type="domain" description="FZ" evidence="18">
    <location>
        <begin position="83"/>
        <end position="204"/>
    </location>
</feature>
<evidence type="ECO:0000256" key="5">
    <source>
        <dbReference type="ARBA" id="ARBA00022687"/>
    </source>
</evidence>
<dbReference type="PANTHER" id="PTHR11309">
    <property type="entry name" value="FRIZZLED"/>
    <property type="match status" value="1"/>
</dbReference>
<keyword evidence="11 14" id="KW-1015">Disulfide bond</keyword>
<keyword evidence="7 17" id="KW-0732">Signal</keyword>
<feature type="transmembrane region" description="Helical" evidence="16">
    <location>
        <begin position="458"/>
        <end position="479"/>
    </location>
</feature>
<evidence type="ECO:0000256" key="17">
    <source>
        <dbReference type="SAM" id="SignalP"/>
    </source>
</evidence>
<dbReference type="SUPFAM" id="SSF63501">
    <property type="entry name" value="Frizzled cysteine-rich domain"/>
    <property type="match status" value="1"/>
</dbReference>
<feature type="compositionally biased region" description="Gly residues" evidence="15">
    <location>
        <begin position="211"/>
        <end position="238"/>
    </location>
</feature>
<dbReference type="Pfam" id="PF01392">
    <property type="entry name" value="Fz"/>
    <property type="match status" value="1"/>
</dbReference>
<dbReference type="InterPro" id="IPR020067">
    <property type="entry name" value="Frizzled_dom"/>
</dbReference>
<feature type="transmembrane region" description="Helical" evidence="16">
    <location>
        <begin position="499"/>
        <end position="523"/>
    </location>
</feature>
<comment type="subcellular location">
    <subcellularLocation>
        <location evidence="1">Cell membrane</location>
        <topology evidence="1">Multi-pass membrane protein</topology>
    </subcellularLocation>
</comment>
<evidence type="ECO:0000256" key="14">
    <source>
        <dbReference type="PROSITE-ProRule" id="PRU00090"/>
    </source>
</evidence>
<dbReference type="SMART" id="SM01330">
    <property type="entry name" value="Frizzled"/>
    <property type="match status" value="1"/>
</dbReference>
<dbReference type="FunFam" id="1.10.2000.10:FF:000004">
    <property type="entry name" value="Frizzled class receptor 8a"/>
    <property type="match status" value="1"/>
</dbReference>
<dbReference type="GO" id="GO:0004930">
    <property type="term" value="F:G protein-coupled receptor activity"/>
    <property type="evidence" value="ECO:0007669"/>
    <property type="project" value="UniProtKB-KW"/>
</dbReference>
<dbReference type="GO" id="GO:0035567">
    <property type="term" value="P:non-canonical Wnt signaling pathway"/>
    <property type="evidence" value="ECO:0007669"/>
    <property type="project" value="TreeGrafter"/>
</dbReference>
<dbReference type="PROSITE" id="PS50261">
    <property type="entry name" value="G_PROTEIN_RECEP_F2_4"/>
    <property type="match status" value="1"/>
</dbReference>
<feature type="disulfide bond" evidence="14">
    <location>
        <begin position="160"/>
        <end position="201"/>
    </location>
</feature>
<evidence type="ECO:0000256" key="4">
    <source>
        <dbReference type="ARBA" id="ARBA00022475"/>
    </source>
</evidence>
<evidence type="ECO:0000256" key="13">
    <source>
        <dbReference type="ARBA" id="ARBA00023224"/>
    </source>
</evidence>
<name>A0A811V3U4_CERCA</name>
<evidence type="ECO:0000256" key="1">
    <source>
        <dbReference type="ARBA" id="ARBA00004651"/>
    </source>
</evidence>
<dbReference type="InterPro" id="IPR015526">
    <property type="entry name" value="Frizzled/SFRP"/>
</dbReference>
<feature type="region of interest" description="Disordered" evidence="15">
    <location>
        <begin position="202"/>
        <end position="263"/>
    </location>
</feature>
<feature type="signal peptide" evidence="17">
    <location>
        <begin position="1"/>
        <end position="47"/>
    </location>
</feature>
<evidence type="ECO:0000256" key="8">
    <source>
        <dbReference type="ARBA" id="ARBA00022989"/>
    </source>
</evidence>
<dbReference type="OrthoDB" id="10053709at2759"/>
<evidence type="ECO:0000259" key="19">
    <source>
        <dbReference type="PROSITE" id="PS50261"/>
    </source>
</evidence>
<keyword evidence="5" id="KW-0879">Wnt signaling pathway</keyword>
<proteinExistence type="inferred from homology"/>
<evidence type="ECO:0000256" key="3">
    <source>
        <dbReference type="ARBA" id="ARBA00022473"/>
    </source>
</evidence>
<evidence type="ECO:0000256" key="15">
    <source>
        <dbReference type="SAM" id="MobiDB-lite"/>
    </source>
</evidence>
<evidence type="ECO:0000256" key="10">
    <source>
        <dbReference type="ARBA" id="ARBA00023136"/>
    </source>
</evidence>
<keyword evidence="10 16" id="KW-0472">Membrane</keyword>
<dbReference type="InterPro" id="IPR036790">
    <property type="entry name" value="Frizzled_dom_sf"/>
</dbReference>
<dbReference type="PANTHER" id="PTHR11309:SF126">
    <property type="entry name" value="FRIZZLED-2"/>
    <property type="match status" value="1"/>
</dbReference>
<dbReference type="PROSITE" id="PS50038">
    <property type="entry name" value="FZ"/>
    <property type="match status" value="1"/>
</dbReference>
<feature type="transmembrane region" description="Helical" evidence="16">
    <location>
        <begin position="369"/>
        <end position="385"/>
    </location>
</feature>
<feature type="domain" description="G-protein coupled receptors family 2 profile 2" evidence="19">
    <location>
        <begin position="333"/>
        <end position="628"/>
    </location>
</feature>
<keyword evidence="9" id="KW-0297">G-protein coupled receptor</keyword>
<evidence type="ECO:0000256" key="16">
    <source>
        <dbReference type="SAM" id="Phobius"/>
    </source>
</evidence>
<keyword evidence="4" id="KW-1003">Cell membrane</keyword>
<keyword evidence="8 16" id="KW-1133">Transmembrane helix</keyword>
<dbReference type="FunFam" id="1.20.1070.10:FF:000262">
    <property type="entry name" value="Frizzled 2"/>
    <property type="match status" value="1"/>
</dbReference>
<dbReference type="InterPro" id="IPR017981">
    <property type="entry name" value="GPCR_2-like_7TM"/>
</dbReference>
<dbReference type="Pfam" id="PF01534">
    <property type="entry name" value="Frizzled"/>
    <property type="match status" value="1"/>
</dbReference>
<keyword evidence="13" id="KW-0807">Transducer</keyword>
<dbReference type="SMART" id="SM00063">
    <property type="entry name" value="FRI"/>
    <property type="match status" value="1"/>
</dbReference>
<evidence type="ECO:0000256" key="7">
    <source>
        <dbReference type="ARBA" id="ARBA00022729"/>
    </source>
</evidence>
<feature type="disulfide bond" evidence="14">
    <location>
        <begin position="96"/>
        <end position="142"/>
    </location>
</feature>
<evidence type="ECO:0000259" key="18">
    <source>
        <dbReference type="PROSITE" id="PS50038"/>
    </source>
</evidence>
<feature type="transmembrane region" description="Helical" evidence="16">
    <location>
        <begin position="333"/>
        <end position="357"/>
    </location>
</feature>
<dbReference type="CDD" id="cd07456">
    <property type="entry name" value="CRD_FZ5_like"/>
    <property type="match status" value="1"/>
</dbReference>
<dbReference type="PRINTS" id="PR00489">
    <property type="entry name" value="FRIZZLED"/>
</dbReference>
<sequence length="840" mass="87832">MVASSPATKCYLSPQSSRATRRHPLALCNSVFVLAIVLLLHTHNCHADGMQHLADSGGGVGMGPHSLDVSPAPGYGLPAIPKDPNSRCEEITIPMCRGIGYNMTSFPNEMNHETQDEAGLEVHQFWPLVEIKCSPDLKFFLCSMYTPICLEDYHKPLPVCRSVCERARAGCAPIMQQYSFQWPERMACEHLPLHGDPENLCMEQPSYMESGSGGSGRDGSASGGSGGSGSGGSGGSGGGKRKQSSSGGSGSQKCKGKNSKNCQNSLGERTNAKDCTCSCRPPLLLLGKEALMQPPHMHYPWYMNSTVQRIADVQNCAIPCKGPFFTNDEKEFAGIWIALWSGLCFCSTLMTLTTFIIDTERFKYPERPIVFLSACYFMVAVGYLSKNFLQNEEIACDGRYLKESSAGPHSCTLVFLLTYFFGMASSIWWVVLSFTWFLAAGLKWGNEAITKHSQYFHLAAWLIPTVQSVAVLLLSAVDGDPILGICYVGNLNPQHLKTFVLAPLFVYLVIGTTFLMAGFVSLFRIRSVIKQQGGVGAGVKADKLEKLMIRIGIFSVLYTVPATIVIGCYLYEAAYFEDWIKALACPCAQSKGPGRKPLYSVLMLKYFMALAVGITSGVWIWSGKTLESWRRFWRRLFGAPDRTGANQALIKPRPPIPHPYAGSGMGMPVGSAAGSLLATPYTQAGGASVASTSGASTMGGVGGGGGGGSTIGGGSVLGGHGTLMSTAGMSNSTIGGGGGGVGVGAPPGSMLHGGGGGGMGIGTPGNMGIPGVYGNGNGGGGVGGPMGPMGGNGGGGGGGNGASTAPGSVMDSRAVSVVVTLPGGPGAQHPGQALSDYGPI</sequence>
<dbReference type="GO" id="GO:0042813">
    <property type="term" value="F:Wnt receptor activity"/>
    <property type="evidence" value="ECO:0007669"/>
    <property type="project" value="TreeGrafter"/>
</dbReference>
<evidence type="ECO:0000313" key="21">
    <source>
        <dbReference type="Proteomes" id="UP000606786"/>
    </source>
</evidence>
<dbReference type="AlphaFoldDB" id="A0A811V3U4"/>
<feature type="transmembrane region" description="Helical" evidence="16">
    <location>
        <begin position="598"/>
        <end position="621"/>
    </location>
</feature>
<evidence type="ECO:0000256" key="2">
    <source>
        <dbReference type="ARBA" id="ARBA00008077"/>
    </source>
</evidence>
<dbReference type="InterPro" id="IPR000539">
    <property type="entry name" value="Frizzled/Smoothened_7TM"/>
</dbReference>
<keyword evidence="21" id="KW-1185">Reference proteome</keyword>
<reference evidence="20" key="1">
    <citation type="submission" date="2020-11" db="EMBL/GenBank/DDBJ databases">
        <authorList>
            <person name="Whitehead M."/>
        </authorList>
    </citation>
    <scope>NUCLEOTIDE SEQUENCE</scope>
    <source>
        <strain evidence="20">EGII</strain>
    </source>
</reference>
<evidence type="ECO:0000256" key="12">
    <source>
        <dbReference type="ARBA" id="ARBA00023170"/>
    </source>
</evidence>
<keyword evidence="6 16" id="KW-0812">Transmembrane</keyword>
<evidence type="ECO:0000256" key="11">
    <source>
        <dbReference type="ARBA" id="ARBA00023157"/>
    </source>
</evidence>
<organism evidence="20 21">
    <name type="scientific">Ceratitis capitata</name>
    <name type="common">Mediterranean fruit fly</name>
    <name type="synonym">Tephritis capitata</name>
    <dbReference type="NCBI Taxonomy" id="7213"/>
    <lineage>
        <taxon>Eukaryota</taxon>
        <taxon>Metazoa</taxon>
        <taxon>Ecdysozoa</taxon>
        <taxon>Arthropoda</taxon>
        <taxon>Hexapoda</taxon>
        <taxon>Insecta</taxon>
        <taxon>Pterygota</taxon>
        <taxon>Neoptera</taxon>
        <taxon>Endopterygota</taxon>
        <taxon>Diptera</taxon>
        <taxon>Brachycera</taxon>
        <taxon>Muscomorpha</taxon>
        <taxon>Tephritoidea</taxon>
        <taxon>Tephritidae</taxon>
        <taxon>Ceratitis</taxon>
        <taxon>Ceratitis</taxon>
    </lineage>
</organism>